<keyword evidence="3" id="KW-1185">Reference proteome</keyword>
<dbReference type="Proteomes" id="UP000054317">
    <property type="component" value="Unassembled WGS sequence"/>
</dbReference>
<organism evidence="2 3">
    <name type="scientific">Trametes versicolor (strain FP-101664)</name>
    <name type="common">White-rot fungus</name>
    <name type="synonym">Coriolus versicolor</name>
    <dbReference type="NCBI Taxonomy" id="717944"/>
    <lineage>
        <taxon>Eukaryota</taxon>
        <taxon>Fungi</taxon>
        <taxon>Dikarya</taxon>
        <taxon>Basidiomycota</taxon>
        <taxon>Agaricomycotina</taxon>
        <taxon>Agaricomycetes</taxon>
        <taxon>Polyporales</taxon>
        <taxon>Polyporaceae</taxon>
        <taxon>Trametes</taxon>
    </lineage>
</organism>
<dbReference type="AlphaFoldDB" id="R7S7D9"/>
<evidence type="ECO:0000313" key="2">
    <source>
        <dbReference type="EMBL" id="EIW51522.1"/>
    </source>
</evidence>
<reference evidence="3" key="1">
    <citation type="journal article" date="2012" name="Science">
        <title>The Paleozoic origin of enzymatic lignin decomposition reconstructed from 31 fungal genomes.</title>
        <authorList>
            <person name="Floudas D."/>
            <person name="Binder M."/>
            <person name="Riley R."/>
            <person name="Barry K."/>
            <person name="Blanchette R.A."/>
            <person name="Henrissat B."/>
            <person name="Martinez A.T."/>
            <person name="Otillar R."/>
            <person name="Spatafora J.W."/>
            <person name="Yadav J.S."/>
            <person name="Aerts A."/>
            <person name="Benoit I."/>
            <person name="Boyd A."/>
            <person name="Carlson A."/>
            <person name="Copeland A."/>
            <person name="Coutinho P.M."/>
            <person name="de Vries R.P."/>
            <person name="Ferreira P."/>
            <person name="Findley K."/>
            <person name="Foster B."/>
            <person name="Gaskell J."/>
            <person name="Glotzer D."/>
            <person name="Gorecki P."/>
            <person name="Heitman J."/>
            <person name="Hesse C."/>
            <person name="Hori C."/>
            <person name="Igarashi K."/>
            <person name="Jurgens J.A."/>
            <person name="Kallen N."/>
            <person name="Kersten P."/>
            <person name="Kohler A."/>
            <person name="Kuees U."/>
            <person name="Kumar T.K.A."/>
            <person name="Kuo A."/>
            <person name="LaButti K."/>
            <person name="Larrondo L.F."/>
            <person name="Lindquist E."/>
            <person name="Ling A."/>
            <person name="Lombard V."/>
            <person name="Lucas S."/>
            <person name="Lundell T."/>
            <person name="Martin R."/>
            <person name="McLaughlin D.J."/>
            <person name="Morgenstern I."/>
            <person name="Morin E."/>
            <person name="Murat C."/>
            <person name="Nagy L.G."/>
            <person name="Nolan M."/>
            <person name="Ohm R.A."/>
            <person name="Patyshakuliyeva A."/>
            <person name="Rokas A."/>
            <person name="Ruiz-Duenas F.J."/>
            <person name="Sabat G."/>
            <person name="Salamov A."/>
            <person name="Samejima M."/>
            <person name="Schmutz J."/>
            <person name="Slot J.C."/>
            <person name="St John F."/>
            <person name="Stenlid J."/>
            <person name="Sun H."/>
            <person name="Sun S."/>
            <person name="Syed K."/>
            <person name="Tsang A."/>
            <person name="Wiebenga A."/>
            <person name="Young D."/>
            <person name="Pisabarro A."/>
            <person name="Eastwood D.C."/>
            <person name="Martin F."/>
            <person name="Cullen D."/>
            <person name="Grigoriev I.V."/>
            <person name="Hibbett D.S."/>
        </authorList>
    </citation>
    <scope>NUCLEOTIDE SEQUENCE [LARGE SCALE GENOMIC DNA]</scope>
    <source>
        <strain evidence="3">FP-101664</strain>
    </source>
</reference>
<feature type="compositionally biased region" description="Pro residues" evidence="1">
    <location>
        <begin position="211"/>
        <end position="222"/>
    </location>
</feature>
<feature type="compositionally biased region" description="Polar residues" evidence="1">
    <location>
        <begin position="19"/>
        <end position="51"/>
    </location>
</feature>
<sequence>MDDYEIGPPMARYSDYPASVSSHTPSASQSHNHSTPTRSPNAPSFNASLQGSPMDPNRTPTPGGAASSMPHILGMRAETGSLFREAVWPPPGQPSTLVDPLVNGSSTVDLGRIVDDVMGPGAGGVGAGAAAHPPSAYRGPGGPGASSTTLVPDDPFASLASLNTAAHSQAQLAQYPGPPSAMHSRETSETPLLPKSTTPGFFDRARGRGTPEPPGSPVPMPKMGPLFVTNMGPLSPEDTVSPGSPPPTASAQPRNWLERSPKKMVRASLDRERDAAGVPDIDVTEASSAGHGVGEAM</sequence>
<name>R7S7D9_TRAVS</name>
<protein>
    <submittedName>
        <fullName evidence="2">Uncharacterized protein</fullName>
    </submittedName>
</protein>
<dbReference type="RefSeq" id="XP_008045555.1">
    <property type="nucleotide sequence ID" value="XM_008047364.1"/>
</dbReference>
<proteinExistence type="predicted"/>
<dbReference type="GeneID" id="19413694"/>
<feature type="region of interest" description="Disordered" evidence="1">
    <location>
        <begin position="1"/>
        <end position="70"/>
    </location>
</feature>
<feature type="region of interest" description="Disordered" evidence="1">
    <location>
        <begin position="168"/>
        <end position="297"/>
    </location>
</feature>
<accession>R7S7D9</accession>
<evidence type="ECO:0000313" key="3">
    <source>
        <dbReference type="Proteomes" id="UP000054317"/>
    </source>
</evidence>
<evidence type="ECO:0000256" key="1">
    <source>
        <dbReference type="SAM" id="MobiDB-lite"/>
    </source>
</evidence>
<dbReference type="KEGG" id="tvs:TRAVEDRAFT_32428"/>
<gene>
    <name evidence="2" type="ORF">TRAVEDRAFT_32428</name>
</gene>
<dbReference type="OrthoDB" id="3194625at2759"/>
<dbReference type="EMBL" id="JH711800">
    <property type="protein sequence ID" value="EIW51522.1"/>
    <property type="molecule type" value="Genomic_DNA"/>
</dbReference>
<feature type="region of interest" description="Disordered" evidence="1">
    <location>
        <begin position="125"/>
        <end position="152"/>
    </location>
</feature>